<dbReference type="InterPro" id="IPR007939">
    <property type="entry name" value="Cu-R_B_prcur"/>
</dbReference>
<feature type="region of interest" description="Disordered" evidence="1">
    <location>
        <begin position="48"/>
        <end position="157"/>
    </location>
</feature>
<evidence type="ECO:0000313" key="3">
    <source>
        <dbReference type="EMBL" id="CAD0352227.1"/>
    </source>
</evidence>
<name>A0A6V7ELV7_9XANT</name>
<feature type="region of interest" description="Disordered" evidence="1">
    <location>
        <begin position="165"/>
        <end position="184"/>
    </location>
</feature>
<feature type="signal peptide" evidence="2">
    <location>
        <begin position="1"/>
        <end position="22"/>
    </location>
</feature>
<feature type="compositionally biased region" description="Low complexity" evidence="1">
    <location>
        <begin position="48"/>
        <end position="59"/>
    </location>
</feature>
<reference evidence="4" key="3">
    <citation type="journal article" date="2020" name="Syst. Appl. Microbiol.">
        <title>Clarifying the taxonomy of the causal agent of bacterial leaf spot of lettuce through a polyphasic approach reveals that Xanthomonas cynarae Trebaol et al. 2000 emend. Timilsina et al. 2019 is a later heterotypic synonym of Xanthomonas hortorum Vauterin et al. 1995.</title>
        <authorList>
            <person name="Moriniere L."/>
            <person name="Burlet A."/>
            <person name="Rosenthal E.R."/>
            <person name="Nesme X."/>
            <person name="Portier P."/>
            <person name="Bull C.T."/>
            <person name="Lavire C."/>
            <person name="Fischer-Le Saux M."/>
            <person name="Bertolla F."/>
        </authorList>
    </citation>
    <scope>NUCLEOTIDE SEQUENCE</scope>
    <source>
        <strain evidence="4">CFBP2533</strain>
    </source>
</reference>
<keyword evidence="2" id="KW-0732">Signal</keyword>
<protein>
    <submittedName>
        <fullName evidence="4">Copper resistance protein B</fullName>
    </submittedName>
</protein>
<dbReference type="EMBL" id="LR828261">
    <property type="protein sequence ID" value="CAD0352227.1"/>
    <property type="molecule type" value="Genomic_DNA"/>
</dbReference>
<organism evidence="3">
    <name type="scientific">Xanthomonas hortorum pv. pelargonii</name>
    <dbReference type="NCBI Taxonomy" id="453602"/>
    <lineage>
        <taxon>Bacteria</taxon>
        <taxon>Pseudomonadati</taxon>
        <taxon>Pseudomonadota</taxon>
        <taxon>Gammaproteobacteria</taxon>
        <taxon>Lysobacterales</taxon>
        <taxon>Lysobacteraceae</taxon>
        <taxon>Xanthomonas</taxon>
    </lineage>
</organism>
<gene>
    <name evidence="3" type="ORF">CFBP2533_37430</name>
    <name evidence="4" type="ORF">E1J24_02270</name>
</gene>
<evidence type="ECO:0000256" key="1">
    <source>
        <dbReference type="SAM" id="MobiDB-lite"/>
    </source>
</evidence>
<proteinExistence type="predicted"/>
<sequence length="444" mass="48089">MSALRTQDVVLLALLLSASATAQEHVPEAMDSSAHADGTHALQLADHATAAQPQTSTATDVSPPSAQETAHAMQMDHAHLQHTGAASPSPSPSLSANAADSTPAQRPVQADVSASPTSMHHAGMQHADVKHAAHQASTKPQPGHSQQPQTDMDHGAMDHASMDHASMQHAPMQHGPAQHGPMDHTNMQHALHTEAATQTPASPTTSALPREPIPKPTAEEIAAAFAPLQHHAMHTAGINHYVLLDRLEASNTNRGSGQDWEARAWIGGDIDRLWLRSEGERHDGRTQDASLEAFYGHAISPWWDVLVGTRQDIGAGAHRSWAAFGVQGLAPYKFETEATLYIGSGGRAALRLEGEYEVLLTNRLILQPRVEVSIALTDDDRRNIDNGVEQAEFGLRLRYEITRRFAPYIGWVHSRSFGDTARRAAIEDEPARDSRFVAGVRIWF</sequence>
<feature type="chain" id="PRO_5042750875" evidence="2">
    <location>
        <begin position="23"/>
        <end position="444"/>
    </location>
</feature>
<dbReference type="EMBL" id="SMDX01000001">
    <property type="protein sequence ID" value="NMI20743.1"/>
    <property type="molecule type" value="Genomic_DNA"/>
</dbReference>
<reference evidence="5" key="2">
    <citation type="journal article" date="2020" name="Syst. Appl. Microbiol.">
        <title>Clarifying the taxonomy of the causal agent of bacterial leaf spot of lettuce through a polyphasic approach reveals that Xanthomonas cynarae Trebaol et al. 2000 emend. Timilsina et al. 2019 is a later heterotypic synonym of Xanthomonas hortorum Vauterin et al. 1995.</title>
        <authorList>
            <person name="Moriniere L."/>
            <person name="Burlet A."/>
            <person name="Rosenthal E.R."/>
            <person name="Nesme X."/>
            <person name="Portier P."/>
            <person name="Bull C.T."/>
            <person name="Lavire C."/>
            <person name="Fischer-Le Saux M."/>
            <person name="Bertolla F."/>
        </authorList>
    </citation>
    <scope>NUCLEOTIDE SEQUENCE [LARGE SCALE GENOMIC DNA]</scope>
    <source>
        <strain evidence="5">CFBP2533</strain>
    </source>
</reference>
<feature type="compositionally biased region" description="Low complexity" evidence="1">
    <location>
        <begin position="85"/>
        <end position="99"/>
    </location>
</feature>
<dbReference type="EMBL" id="LR828261">
    <property type="protein sequence ID" value="CAD0352230.1"/>
    <property type="molecule type" value="Genomic_DNA"/>
</dbReference>
<dbReference type="GO" id="GO:0005507">
    <property type="term" value="F:copper ion binding"/>
    <property type="evidence" value="ECO:0007669"/>
    <property type="project" value="InterPro"/>
</dbReference>
<dbReference type="Pfam" id="PF05275">
    <property type="entry name" value="CopB"/>
    <property type="match status" value="1"/>
</dbReference>
<evidence type="ECO:0000313" key="5">
    <source>
        <dbReference type="Proteomes" id="UP000548771"/>
    </source>
</evidence>
<reference evidence="3" key="4">
    <citation type="submission" date="2020-07" db="EMBL/GenBank/DDBJ databases">
        <authorList>
            <person name="Pothier F. J."/>
        </authorList>
    </citation>
    <scope>NUCLEOTIDE SEQUENCE</scope>
    <source>
        <strain evidence="3">CFBP 2533</strain>
    </source>
</reference>
<accession>A0A6V7ELV7</accession>
<dbReference type="AlphaFoldDB" id="A0A6V7ELV7"/>
<dbReference type="RefSeq" id="WP_168957186.1">
    <property type="nucleotide sequence ID" value="NZ_CP103842.1"/>
</dbReference>
<reference evidence="4" key="1">
    <citation type="submission" date="2019-03" db="EMBL/GenBank/DDBJ databases">
        <authorList>
            <person name="Moriniere L."/>
            <person name="Burlet A."/>
            <person name="Rosenthal E."/>
            <person name="Portier P."/>
            <person name="Lavire C."/>
            <person name="Nesme X."/>
            <person name="Bull C.T."/>
            <person name="Le Saux M."/>
            <person name="Bertolla F."/>
        </authorList>
    </citation>
    <scope>NUCLEOTIDE SEQUENCE</scope>
    <source>
        <strain evidence="4">CFBP2533</strain>
    </source>
</reference>
<dbReference type="GO" id="GO:0006878">
    <property type="term" value="P:intracellular copper ion homeostasis"/>
    <property type="evidence" value="ECO:0007669"/>
    <property type="project" value="InterPro"/>
</dbReference>
<dbReference type="Proteomes" id="UP000548771">
    <property type="component" value="Unassembled WGS sequence"/>
</dbReference>
<evidence type="ECO:0000313" key="4">
    <source>
        <dbReference type="EMBL" id="NMI20743.1"/>
    </source>
</evidence>
<feature type="compositionally biased region" description="Polar residues" evidence="1">
    <location>
        <begin position="135"/>
        <end position="150"/>
    </location>
</feature>
<dbReference type="GO" id="GO:0009279">
    <property type="term" value="C:cell outer membrane"/>
    <property type="evidence" value="ECO:0007669"/>
    <property type="project" value="InterPro"/>
</dbReference>
<evidence type="ECO:0000256" key="2">
    <source>
        <dbReference type="SAM" id="SignalP"/>
    </source>
</evidence>